<keyword evidence="1 4" id="KW-0479">Metal-binding</keyword>
<feature type="region of interest" description="Disordered" evidence="5">
    <location>
        <begin position="981"/>
        <end position="1031"/>
    </location>
</feature>
<feature type="compositionally biased region" description="Basic and acidic residues" evidence="5">
    <location>
        <begin position="834"/>
        <end position="847"/>
    </location>
</feature>
<evidence type="ECO:0000256" key="3">
    <source>
        <dbReference type="ARBA" id="ARBA00023038"/>
    </source>
</evidence>
<evidence type="ECO:0000256" key="4">
    <source>
        <dbReference type="PROSITE-ProRule" id="PRU00125"/>
    </source>
</evidence>
<feature type="region of interest" description="Disordered" evidence="5">
    <location>
        <begin position="770"/>
        <end position="910"/>
    </location>
</feature>
<dbReference type="SUPFAM" id="SSF57716">
    <property type="entry name" value="Glucocorticoid receptor-like (DNA-binding domain)"/>
    <property type="match status" value="1"/>
</dbReference>
<feature type="region of interest" description="Disordered" evidence="5">
    <location>
        <begin position="930"/>
        <end position="955"/>
    </location>
</feature>
<dbReference type="Gene3D" id="2.10.110.10">
    <property type="entry name" value="Cysteine Rich Protein"/>
    <property type="match status" value="1"/>
</dbReference>
<dbReference type="Proteomes" id="UP001516400">
    <property type="component" value="Unassembled WGS sequence"/>
</dbReference>
<evidence type="ECO:0000256" key="1">
    <source>
        <dbReference type="ARBA" id="ARBA00022723"/>
    </source>
</evidence>
<dbReference type="InterPro" id="IPR001781">
    <property type="entry name" value="Znf_LIM"/>
</dbReference>
<evidence type="ECO:0000259" key="6">
    <source>
        <dbReference type="PROSITE" id="PS50023"/>
    </source>
</evidence>
<feature type="region of interest" description="Disordered" evidence="5">
    <location>
        <begin position="1349"/>
        <end position="1371"/>
    </location>
</feature>
<feature type="compositionally biased region" description="Low complexity" evidence="5">
    <location>
        <begin position="2207"/>
        <end position="2221"/>
    </location>
</feature>
<feature type="compositionally biased region" description="Basic and acidic residues" evidence="5">
    <location>
        <begin position="1802"/>
        <end position="1817"/>
    </location>
</feature>
<feature type="compositionally biased region" description="Low complexity" evidence="5">
    <location>
        <begin position="2158"/>
        <end position="2175"/>
    </location>
</feature>
<feature type="compositionally biased region" description="Low complexity" evidence="5">
    <location>
        <begin position="945"/>
        <end position="955"/>
    </location>
</feature>
<dbReference type="EMBL" id="JABFTP020000165">
    <property type="protein sequence ID" value="KAL3285152.1"/>
    <property type="molecule type" value="Genomic_DNA"/>
</dbReference>
<feature type="region of interest" description="Disordered" evidence="5">
    <location>
        <begin position="2541"/>
        <end position="2562"/>
    </location>
</feature>
<gene>
    <name evidence="7" type="ORF">HHI36_019273</name>
</gene>
<feature type="compositionally biased region" description="Acidic residues" evidence="5">
    <location>
        <begin position="807"/>
        <end position="832"/>
    </location>
</feature>
<dbReference type="SMART" id="SM00132">
    <property type="entry name" value="LIM"/>
    <property type="match status" value="1"/>
</dbReference>
<feature type="compositionally biased region" description="Polar residues" evidence="5">
    <location>
        <begin position="2783"/>
        <end position="2798"/>
    </location>
</feature>
<feature type="region of interest" description="Disordered" evidence="5">
    <location>
        <begin position="730"/>
        <end position="750"/>
    </location>
</feature>
<evidence type="ECO:0000313" key="7">
    <source>
        <dbReference type="EMBL" id="KAL3285152.1"/>
    </source>
</evidence>
<feature type="region of interest" description="Disordered" evidence="5">
    <location>
        <begin position="1722"/>
        <end position="1741"/>
    </location>
</feature>
<feature type="compositionally biased region" description="Low complexity" evidence="5">
    <location>
        <begin position="865"/>
        <end position="874"/>
    </location>
</feature>
<feature type="compositionally biased region" description="Acidic residues" evidence="5">
    <location>
        <begin position="875"/>
        <end position="889"/>
    </location>
</feature>
<feature type="compositionally biased region" description="Basic and acidic residues" evidence="5">
    <location>
        <begin position="2549"/>
        <end position="2562"/>
    </location>
</feature>
<dbReference type="PROSITE" id="PS00478">
    <property type="entry name" value="LIM_DOMAIN_1"/>
    <property type="match status" value="1"/>
</dbReference>
<proteinExistence type="predicted"/>
<feature type="compositionally biased region" description="Polar residues" evidence="5">
    <location>
        <begin position="1512"/>
        <end position="1521"/>
    </location>
</feature>
<protein>
    <recommendedName>
        <fullName evidence="6">LIM zinc-binding domain-containing protein</fullName>
    </recommendedName>
</protein>
<feature type="region of interest" description="Disordered" evidence="5">
    <location>
        <begin position="1423"/>
        <end position="1444"/>
    </location>
</feature>
<feature type="compositionally biased region" description="Polar residues" evidence="5">
    <location>
        <begin position="1"/>
        <end position="16"/>
    </location>
</feature>
<feature type="compositionally biased region" description="Polar residues" evidence="5">
    <location>
        <begin position="2176"/>
        <end position="2188"/>
    </location>
</feature>
<feature type="compositionally biased region" description="Acidic residues" evidence="5">
    <location>
        <begin position="780"/>
        <end position="793"/>
    </location>
</feature>
<feature type="compositionally biased region" description="Polar residues" evidence="5">
    <location>
        <begin position="981"/>
        <end position="995"/>
    </location>
</feature>
<feature type="compositionally biased region" description="Basic and acidic residues" evidence="5">
    <location>
        <begin position="2119"/>
        <end position="2141"/>
    </location>
</feature>
<dbReference type="CDD" id="cd09439">
    <property type="entry name" value="LIM_Mical"/>
    <property type="match status" value="1"/>
</dbReference>
<keyword evidence="2 4" id="KW-0862">Zinc</keyword>
<feature type="compositionally biased region" description="Basic and acidic residues" evidence="5">
    <location>
        <begin position="1360"/>
        <end position="1369"/>
    </location>
</feature>
<feature type="compositionally biased region" description="Polar residues" evidence="5">
    <location>
        <begin position="1764"/>
        <end position="1775"/>
    </location>
</feature>
<feature type="compositionally biased region" description="Basic and acidic residues" evidence="5">
    <location>
        <begin position="1429"/>
        <end position="1444"/>
    </location>
</feature>
<keyword evidence="3 4" id="KW-0440">LIM domain</keyword>
<name>A0ABD2P2Y5_9CUCU</name>
<feature type="region of interest" description="Disordered" evidence="5">
    <location>
        <begin position="2116"/>
        <end position="2269"/>
    </location>
</feature>
<reference evidence="7 8" key="1">
    <citation type="journal article" date="2021" name="BMC Biol.">
        <title>Horizontally acquired antibacterial genes associated with adaptive radiation of ladybird beetles.</title>
        <authorList>
            <person name="Li H.S."/>
            <person name="Tang X.F."/>
            <person name="Huang Y.H."/>
            <person name="Xu Z.Y."/>
            <person name="Chen M.L."/>
            <person name="Du X.Y."/>
            <person name="Qiu B.Y."/>
            <person name="Chen P.T."/>
            <person name="Zhang W."/>
            <person name="Slipinski A."/>
            <person name="Escalona H.E."/>
            <person name="Waterhouse R.M."/>
            <person name="Zwick A."/>
            <person name="Pang H."/>
        </authorList>
    </citation>
    <scope>NUCLEOTIDE SEQUENCE [LARGE SCALE GENOMIC DNA]</scope>
    <source>
        <strain evidence="7">SYSU2018</strain>
    </source>
</reference>
<feature type="compositionally biased region" description="Basic and acidic residues" evidence="5">
    <location>
        <begin position="890"/>
        <end position="903"/>
    </location>
</feature>
<sequence>MSGLTHNSTPPSLISSRRSHKRMCQTRVQSLKEKFEGISSSTSTNQNSMGTFGDDSLFVLNPFFLSTKPSECSLETVEHQENMIRANNKIVSNFYIPNKISANSISVKEYSTKPTETISLNSNITHVKTAETTSYPAFQLVETTRYFGDTSSKMVSSKTTLVGVNVTNPPETSTILNYRGNFNFNFRSQLVQKHCLLRKPSKCSFRQKVEIQEIKMESCTSFKDCLSETSLWIKIMDEASHMVHFQPSKNTLTVIAKVSRSSTPTKKRHITDRRVNAKRRTSKNVQLKFSWNPNMCDVEERDSIDPEQVFCRVSNWIESNDFEEDVSEATEKPEPIETNIEEGFSDITSITKCLEGKSMKRVKKIVVGEVPQTEKQENHEQTKIRSEKNMMSNLGKLPQLSQLKNNEKAESPDNPFSVIMEAQESELPESKNTAISFKTLLKDSTAIITSNNVTSRPSSRHNKRHVEGILANKSANIERKTRKRKTLDKNSSVEYDNKLPSLVRGNTDEDFAAKIKSIEEGWNGRQLAEKKPKDLMRKIGKIERSDWNIKEIEKKIKENKMGKPIVRDKEKVPKWSREQFVARQTKLEKLDRQDSTEAKYADIDKNIKHLELKLKEGTNRDLGQNKVATITEKLTSKIPEQPEPVIPKNVDKPVMMPSYSGSEFCHFCKKRVYLMERLSAEGRFFHHGCFKCQYCKAQLRLGSYAFDKDGIYGHKFFCLHHYGMQGEAPSAAKVSRKPSQRGSKPTAKKVLSGVSGVDLLDRVRTPERVEFSNLSRGSSDQEDSLSQMDEDEWTDRNFGASTAEVGSSDDDESSSYSDTDSDDEEAYEEALEEPATKEGTMKWAERMNKRHYSKQHKSDSDPYGSTDSSSYYENSSDDDDSDTATEGEEEIRARELRLQEVRVEPPILQADTGTDTEVKCILETSDILNLTYESQRTSDQDSSKRSSSNSLNFDSALEDNLDINFNNISTKSEMNSTLTTLESGDDSANVSTVSKATVIETKPDKKEDKSDTLIGIDSNETNEPLGDNAETKDNAIVVENNVQSEISNVESKSTTMSKTFFGGEFVPKFQSPEPEPLLVIKRTPSKLNLPKEVGKPKVAVNTNIDNARKYFGAPQMKPLRRSSTLKSLPKPKLTKQISLCEKRPEKLKNQSSFNFEPLDDDLKNIDEYIENLLKNEDELMKPIDPDKYKIVDTVETREDKGKSDSIDDLLEALEMETCEDEFEPSGIKRTDEKIGNLLKWLDEVDYQEEPAETHSIINDGIGKYENLEQILKVSKDSAPVSKLAKNNIKYFDELLSGKSFDLDETKKTNLLRSKTEIDFDKPKVDLETIKRGSLKRVLKKFESIDNGNSDYLSEETSNSDDEKKDEKRKPSLTRSKTEIYFNKPRSSVDLDAVSKVDIKKVLRKFESVDKDKPALPVVRRSSTFKSLKKSPDMNDKIDSQEKPRVDRKKTKLDNFQQSLKFGKKDENVSTNNEFEEVIFNTEVKVSHELYPIEVRDFSDENSDNNLRNQLNLEGSLTNIENKNTDLKNTSSSENNNNLENQLNLEASFANIYVNSNTNTDQKNTSSNESINNNINNQLKLEESLTSVSVENDNTNTDYKNTTETLKHPFEAAAEDLCSIPDIIRNEAAKIEVNTLIENDKAPQIEIDVLDDQNVIGECSEIEAIAEGNLSNNTIGSEEKTEDVLDKIQNELEHIIGSLENQTEVELSENSYCSNLPVYSRQDESFGNNLNSVENKGDVNEKNENLSEEISLLNDENECVNAVNTNSEKSVSNVDNSGAPPVPVRTKHSGKETPPPQRPQRKRSLEQRNKEFTDRTRYVPKEEKLKNLEKYKREVITKHELPKVQKVTVKNLNPESKDKECSIQQITQNLGDVLVNNHVQAMVEEVLSDDNSSDVSSEIQNSATEISTDSEFAQDDPTPTSEIPAIFLNDLYVNMTRGSSSNRPKKIQVTSGFLQKPSNGKAPKQDIELKLTPLVSPAPSLRKITPSIKPPTEPYALNRTQSTGGIATKVSLELKKRYLLGESMGSGSIQKSGSASTLDTKLKSFCSNISDCQKLLKPAAEISASMQTFCNKLDEHTSPILSPLVAKSFNKQFSSETKKIEDDKTQVLPPPDLINVTVSEKTEEKTEEVFENETEGRPRSPLHETSLIVPDIDWKKVGQSTQSLSSSSSSSTSSSSDEQINTPNISHKNIPTVEIFKPDEIHSDTKQSWDNNSVVSDSVKSISGDKKQLNQPKTLPGLRSDTLNSSKKKPKDSGYKKISPQDDRSSCCSSPVSVGEEFTNAFTETELSDWARDGGVSDDLEGVAFDLNMEDDNQYKVCDVGHVCGKIDGEKENNKEPLSANFDSIEYMDTCTESNSEEGVVDSIGYHLFKNEDIAEDSLNPVIDEIVEATNTEIAEPKIKNSGYCIIGSDNNNFGGKVITLKPSDIEQLKQNQNLSEREEDSLVVIETTTEENTCSDSTVKNVTEIPKDTRKLSGNIQKQRLEDKLSQLKKEKEETLLKARIEKENEQKETENQEKNVEFDEHCQRLQSKVDFGNVKDSIDIRKSRRKSKDSPQKSDLIQEEKGFFGSNNSLKDITLNLTPTIKTPELIYKKEVIEKERDVNQRLVQEMVMSKMRAENRGFERKIRNRPNSNKPFQLSKSATTDIAKINMTNLENKPVNGILKQTCSNFVLKEKELVLETGALQKSLTSPNIPEVLCDLHTPIAPPRTKDLRNTEKLRNEARARAKMLSNEELGLSPEDKIQKLREKTRRYERSVSTDISEFQLYPAAGNPFNSDETVRRKNISQRPVSEYTPNTGTNRKSFDSVTGRRDEKKLCRSDSNLLDMNADKIKTKVDSPKKG</sequence>
<dbReference type="PANTHER" id="PTHR24206">
    <property type="entry name" value="OS06G0237300 PROTEIN"/>
    <property type="match status" value="1"/>
</dbReference>
<comment type="caution">
    <text evidence="7">The sequence shown here is derived from an EMBL/GenBank/DDBJ whole genome shotgun (WGS) entry which is preliminary data.</text>
</comment>
<feature type="region of interest" description="Disordered" evidence="5">
    <location>
        <begin position="2768"/>
        <end position="2820"/>
    </location>
</feature>
<organism evidence="7 8">
    <name type="scientific">Cryptolaemus montrouzieri</name>
    <dbReference type="NCBI Taxonomy" id="559131"/>
    <lineage>
        <taxon>Eukaryota</taxon>
        <taxon>Metazoa</taxon>
        <taxon>Ecdysozoa</taxon>
        <taxon>Arthropoda</taxon>
        <taxon>Hexapoda</taxon>
        <taxon>Insecta</taxon>
        <taxon>Pterygota</taxon>
        <taxon>Neoptera</taxon>
        <taxon>Endopterygota</taxon>
        <taxon>Coleoptera</taxon>
        <taxon>Polyphaga</taxon>
        <taxon>Cucujiformia</taxon>
        <taxon>Coccinelloidea</taxon>
        <taxon>Coccinellidae</taxon>
        <taxon>Scymninae</taxon>
        <taxon>Scymnini</taxon>
        <taxon>Cryptolaemus</taxon>
    </lineage>
</organism>
<feature type="compositionally biased region" description="Basic and acidic residues" evidence="5">
    <location>
        <begin position="2799"/>
        <end position="2815"/>
    </location>
</feature>
<keyword evidence="8" id="KW-1185">Reference proteome</keyword>
<feature type="compositionally biased region" description="Basic and acidic residues" evidence="5">
    <location>
        <begin position="2250"/>
        <end position="2264"/>
    </location>
</feature>
<feature type="region of interest" description="Disordered" evidence="5">
    <location>
        <begin position="1764"/>
        <end position="1817"/>
    </location>
</feature>
<feature type="region of interest" description="Disordered" evidence="5">
    <location>
        <begin position="1"/>
        <end position="21"/>
    </location>
</feature>
<feature type="region of interest" description="Disordered" evidence="5">
    <location>
        <begin position="1512"/>
        <end position="1535"/>
    </location>
</feature>
<feature type="region of interest" description="Disordered" evidence="5">
    <location>
        <begin position="2502"/>
        <end position="2522"/>
    </location>
</feature>
<feature type="compositionally biased region" description="Basic and acidic residues" evidence="5">
    <location>
        <begin position="1001"/>
        <end position="1011"/>
    </location>
</feature>
<feature type="compositionally biased region" description="Basic and acidic residues" evidence="5">
    <location>
        <begin position="2195"/>
        <end position="2206"/>
    </location>
</feature>
<evidence type="ECO:0000313" key="8">
    <source>
        <dbReference type="Proteomes" id="UP001516400"/>
    </source>
</evidence>
<evidence type="ECO:0000256" key="2">
    <source>
        <dbReference type="ARBA" id="ARBA00022833"/>
    </source>
</evidence>
<accession>A0ABD2P2Y5</accession>
<dbReference type="GO" id="GO:0046872">
    <property type="term" value="F:metal ion binding"/>
    <property type="evidence" value="ECO:0007669"/>
    <property type="project" value="UniProtKB-KW"/>
</dbReference>
<feature type="compositionally biased region" description="Polar residues" evidence="5">
    <location>
        <begin position="1724"/>
        <end position="1733"/>
    </location>
</feature>
<dbReference type="PROSITE" id="PS50023">
    <property type="entry name" value="LIM_DOMAIN_2"/>
    <property type="match status" value="1"/>
</dbReference>
<dbReference type="Pfam" id="PF00412">
    <property type="entry name" value="LIM"/>
    <property type="match status" value="1"/>
</dbReference>
<evidence type="ECO:0000256" key="5">
    <source>
        <dbReference type="SAM" id="MobiDB-lite"/>
    </source>
</evidence>
<feature type="domain" description="LIM zinc-binding" evidence="6">
    <location>
        <begin position="663"/>
        <end position="728"/>
    </location>
</feature>